<accession>A0AAU7KL09</accession>
<protein>
    <submittedName>
        <fullName evidence="2">RES family NAD+ phosphorylase</fullName>
    </submittedName>
</protein>
<name>A0AAU7KL09_9GAMM</name>
<feature type="domain" description="RES" evidence="1">
    <location>
        <begin position="14"/>
        <end position="142"/>
    </location>
</feature>
<organism evidence="2">
    <name type="scientific">Halomonas sp. RT37</name>
    <dbReference type="NCBI Taxonomy" id="2950872"/>
    <lineage>
        <taxon>Bacteria</taxon>
        <taxon>Pseudomonadati</taxon>
        <taxon>Pseudomonadota</taxon>
        <taxon>Gammaproteobacteria</taxon>
        <taxon>Oceanospirillales</taxon>
        <taxon>Halomonadaceae</taxon>
        <taxon>Halomonas</taxon>
    </lineage>
</organism>
<proteinExistence type="predicted"/>
<sequence length="157" mass="17395">MRLYRIAPERFLANLSGRGASYHDGARWNDPGHPVLYFGTSASVAMLEMGNYIPDPRLVPKDFRLGIYDVQSSAVEKVGVDELPDGWDLFPPPEHTRRLGTAFLSAARNLILLVPSTAAAGIDQVAVVNPLHPDMDKVSLIDIRARIYNPRLFQGIQ</sequence>
<evidence type="ECO:0000313" key="2">
    <source>
        <dbReference type="EMBL" id="XBO72207.1"/>
    </source>
</evidence>
<reference evidence="2" key="1">
    <citation type="submission" date="2022-06" db="EMBL/GenBank/DDBJ databases">
        <title>A novel DMS-producing enzyme.</title>
        <authorList>
            <person name="Zhang Y."/>
        </authorList>
    </citation>
    <scope>NUCLEOTIDE SEQUENCE</scope>
    <source>
        <strain evidence="2">RT37</strain>
    </source>
</reference>
<dbReference type="RefSeq" id="WP_108131542.1">
    <property type="nucleotide sequence ID" value="NZ_CP098827.1"/>
</dbReference>
<dbReference type="SMART" id="SM00953">
    <property type="entry name" value="RES"/>
    <property type="match status" value="1"/>
</dbReference>
<dbReference type="Pfam" id="PF08808">
    <property type="entry name" value="RES"/>
    <property type="match status" value="1"/>
</dbReference>
<dbReference type="AlphaFoldDB" id="A0AAU7KL09"/>
<dbReference type="InterPro" id="IPR014914">
    <property type="entry name" value="RES_dom"/>
</dbReference>
<gene>
    <name evidence="2" type="ORF">NFG58_05720</name>
</gene>
<evidence type="ECO:0000259" key="1">
    <source>
        <dbReference type="SMART" id="SM00953"/>
    </source>
</evidence>
<dbReference type="EMBL" id="CP098827">
    <property type="protein sequence ID" value="XBO72207.1"/>
    <property type="molecule type" value="Genomic_DNA"/>
</dbReference>